<evidence type="ECO:0000313" key="2">
    <source>
        <dbReference type="Proteomes" id="UP000828048"/>
    </source>
</evidence>
<reference evidence="1 2" key="1">
    <citation type="journal article" date="2021" name="Hortic Res">
        <title>High-quality reference genome and annotation aids understanding of berry development for evergreen blueberry (Vaccinium darrowii).</title>
        <authorList>
            <person name="Yu J."/>
            <person name="Hulse-Kemp A.M."/>
            <person name="Babiker E."/>
            <person name="Staton M."/>
        </authorList>
    </citation>
    <scope>NUCLEOTIDE SEQUENCE [LARGE SCALE GENOMIC DNA]</scope>
    <source>
        <strain evidence="2">cv. NJ 8807/NJ 8810</strain>
        <tissue evidence="1">Young leaf</tissue>
    </source>
</reference>
<dbReference type="Proteomes" id="UP000828048">
    <property type="component" value="Chromosome 6"/>
</dbReference>
<gene>
    <name evidence="1" type="ORF">Vadar_000244</name>
</gene>
<evidence type="ECO:0000313" key="1">
    <source>
        <dbReference type="EMBL" id="KAH7836355.1"/>
    </source>
</evidence>
<protein>
    <submittedName>
        <fullName evidence="1">Uncharacterized protein</fullName>
    </submittedName>
</protein>
<accession>A0ACB7X771</accession>
<proteinExistence type="predicted"/>
<sequence>MKRRVRSLFGMLLLIVVAAILSCRVAIRRGFNSFQLQNDVGLSWRPAKEEAVVFNETLLKLAAVDLGEVHWKQETEQMMEGSFPSHGRKRTYLSSGRVRIHDVQPRSLRGLPVNIRSPQFYRLWLDVRKNLHGWWRNKRFQPDIMSDLVNLVRVTERKYTSCAVVGNSGILLESENGELIDSHEAVIRLNNARTSGFERHVGSKTTFSFINSNVLHLCARRDGCFCHPYGVTVPIVMYICQPIHFFDYTLCNSSHKAPLVVTDPRFDLLCTRIVKYYSLKRFVEKEKKPLEGWGSAHDETFFHYSSGMQAVTLALGICDKVSVFGYGKSDSAKHHYHTNQKAELHLHDYEAEYDLYHDLVNRPQAIPFITDKFNFPPVVIYQ</sequence>
<keyword evidence="2" id="KW-1185">Reference proteome</keyword>
<organism evidence="1 2">
    <name type="scientific">Vaccinium darrowii</name>
    <dbReference type="NCBI Taxonomy" id="229202"/>
    <lineage>
        <taxon>Eukaryota</taxon>
        <taxon>Viridiplantae</taxon>
        <taxon>Streptophyta</taxon>
        <taxon>Embryophyta</taxon>
        <taxon>Tracheophyta</taxon>
        <taxon>Spermatophyta</taxon>
        <taxon>Magnoliopsida</taxon>
        <taxon>eudicotyledons</taxon>
        <taxon>Gunneridae</taxon>
        <taxon>Pentapetalae</taxon>
        <taxon>asterids</taxon>
        <taxon>Ericales</taxon>
        <taxon>Ericaceae</taxon>
        <taxon>Vaccinioideae</taxon>
        <taxon>Vaccinieae</taxon>
        <taxon>Vaccinium</taxon>
    </lineage>
</organism>
<comment type="caution">
    <text evidence="1">The sequence shown here is derived from an EMBL/GenBank/DDBJ whole genome shotgun (WGS) entry which is preliminary data.</text>
</comment>
<dbReference type="EMBL" id="CM037156">
    <property type="protein sequence ID" value="KAH7836355.1"/>
    <property type="molecule type" value="Genomic_DNA"/>
</dbReference>
<name>A0ACB7X771_9ERIC</name>